<organism evidence="1 2">
    <name type="scientific">Rubrivivax gelatinosus</name>
    <name type="common">Rhodocyclus gelatinosus</name>
    <name type="synonym">Rhodopseudomonas gelatinosa</name>
    <dbReference type="NCBI Taxonomy" id="28068"/>
    <lineage>
        <taxon>Bacteria</taxon>
        <taxon>Pseudomonadati</taxon>
        <taxon>Pseudomonadota</taxon>
        <taxon>Betaproteobacteria</taxon>
        <taxon>Burkholderiales</taxon>
        <taxon>Sphaerotilaceae</taxon>
        <taxon>Rubrivivax</taxon>
    </lineage>
</organism>
<dbReference type="InterPro" id="IPR008318">
    <property type="entry name" value="UCP030820"/>
</dbReference>
<proteinExistence type="predicted"/>
<dbReference type="OrthoDB" id="9800421at2"/>
<dbReference type="Pfam" id="PF06073">
    <property type="entry name" value="DUF934"/>
    <property type="match status" value="1"/>
</dbReference>
<name>A0A4R2M004_RUBGE</name>
<dbReference type="Proteomes" id="UP000295106">
    <property type="component" value="Unassembled WGS sequence"/>
</dbReference>
<protein>
    <submittedName>
        <fullName evidence="1">Uncharacterized protein DUF934</fullName>
    </submittedName>
</protein>
<gene>
    <name evidence="1" type="ORF">EV684_11532</name>
</gene>
<evidence type="ECO:0000313" key="1">
    <source>
        <dbReference type="EMBL" id="TCO99240.1"/>
    </source>
</evidence>
<sequence length="125" mass="13660">MRLIDTHSPLPADALALDNTVDVLERRDEIAAARAVVLNFPKWTDGRAYSQAVLLRLRLRYAGELVAAGDIVGDMLPMLQRCGFDAAQLRADQDPAVALRTLGRFPGQYQRDAVGAQPTPYARAA</sequence>
<evidence type="ECO:0000313" key="2">
    <source>
        <dbReference type="Proteomes" id="UP000295106"/>
    </source>
</evidence>
<dbReference type="RefSeq" id="WP_132649212.1">
    <property type="nucleotide sequence ID" value="NZ_CP181386.1"/>
</dbReference>
<reference evidence="1 2" key="1">
    <citation type="submission" date="2019-03" db="EMBL/GenBank/DDBJ databases">
        <title>Genomic Encyclopedia of Type Strains, Phase IV (KMG-IV): sequencing the most valuable type-strain genomes for metagenomic binning, comparative biology and taxonomic classification.</title>
        <authorList>
            <person name="Goeker M."/>
        </authorList>
    </citation>
    <scope>NUCLEOTIDE SEQUENCE [LARGE SCALE GENOMIC DNA]</scope>
    <source>
        <strain evidence="1 2">DSM 1709</strain>
    </source>
</reference>
<comment type="caution">
    <text evidence="1">The sequence shown here is derived from an EMBL/GenBank/DDBJ whole genome shotgun (WGS) entry which is preliminary data.</text>
</comment>
<accession>A0A4R2M004</accession>
<dbReference type="AlphaFoldDB" id="A0A4R2M004"/>
<dbReference type="EMBL" id="SLXD01000015">
    <property type="protein sequence ID" value="TCO99240.1"/>
    <property type="molecule type" value="Genomic_DNA"/>
</dbReference>
<dbReference type="GeneID" id="99685243"/>